<dbReference type="Pfam" id="PF09243">
    <property type="entry name" value="Rsm22"/>
    <property type="match status" value="1"/>
</dbReference>
<dbReference type="PANTHER" id="PTHR13184:SF5">
    <property type="entry name" value="METHYLTRANSFERASE-LIKE PROTEIN 17, MITOCHONDRIAL"/>
    <property type="match status" value="1"/>
</dbReference>
<protein>
    <submittedName>
        <fullName evidence="5">Small ribosomal subunit Rsm22 family protein</fullName>
    </submittedName>
</protein>
<dbReference type="Gene3D" id="3.40.50.150">
    <property type="entry name" value="Vaccinia Virus protein VP39"/>
    <property type="match status" value="1"/>
</dbReference>
<keyword evidence="6" id="KW-1185">Reference proteome</keyword>
<dbReference type="GO" id="GO:0046872">
    <property type="term" value="F:metal ion binding"/>
    <property type="evidence" value="ECO:0007669"/>
    <property type="project" value="UniProtKB-KW"/>
</dbReference>
<dbReference type="InterPro" id="IPR015324">
    <property type="entry name" value="Ribosomal_Rsm22-like"/>
</dbReference>
<sequence length="346" mass="37147">MSSAPPAQHSGERPGGVPGTYDLATAVAAEIGGKSKGLAHAYQDLSDRYRDGRATPGDSQLTKQHVHAYLAARMPATLAVDRAVFDAVLQRRPAWAPKSLIDLGAGPGTATWAAAELFDSLEHVTCVEQATAMVEVGKQLARRSASAAVRGGTWHRTSVTAPPAGQADLVVASFVLGELPDAELDAAVDRWWDMTLGELVIVEPGTPAGFARIRRVRERLIGGGATITAPCPSDAACPMTGDDWCHFSARVTRSGVHRAVKGGELGFEDEKFAYVSASRLEPSHAPARILRAPQIRPGHIRFTVCEAPELREEVVARSQKDAFRWARKAHWGDEVPPGTFREKRGK</sequence>
<dbReference type="GO" id="GO:0015935">
    <property type="term" value="C:small ribosomal subunit"/>
    <property type="evidence" value="ECO:0007669"/>
    <property type="project" value="TreeGrafter"/>
</dbReference>
<dbReference type="GO" id="GO:0051536">
    <property type="term" value="F:iron-sulfur cluster binding"/>
    <property type="evidence" value="ECO:0007669"/>
    <property type="project" value="UniProtKB-KW"/>
</dbReference>
<keyword evidence="1" id="KW-0479">Metal-binding</keyword>
<dbReference type="RefSeq" id="WP_235056756.1">
    <property type="nucleotide sequence ID" value="NZ_JAKFHA010000029.1"/>
</dbReference>
<dbReference type="PANTHER" id="PTHR13184">
    <property type="entry name" value="37S RIBOSOMAL PROTEIN S22"/>
    <property type="match status" value="1"/>
</dbReference>
<keyword evidence="3" id="KW-0408">Iron</keyword>
<evidence type="ECO:0000256" key="1">
    <source>
        <dbReference type="ARBA" id="ARBA00022723"/>
    </source>
</evidence>
<evidence type="ECO:0000256" key="2">
    <source>
        <dbReference type="ARBA" id="ARBA00022946"/>
    </source>
</evidence>
<evidence type="ECO:0000256" key="3">
    <source>
        <dbReference type="ARBA" id="ARBA00023004"/>
    </source>
</evidence>
<dbReference type="SUPFAM" id="SSF53335">
    <property type="entry name" value="S-adenosyl-L-methionine-dependent methyltransferases"/>
    <property type="match status" value="1"/>
</dbReference>
<organism evidence="5 6">
    <name type="scientific">Yinghuangia soli</name>
    <dbReference type="NCBI Taxonomy" id="2908204"/>
    <lineage>
        <taxon>Bacteria</taxon>
        <taxon>Bacillati</taxon>
        <taxon>Actinomycetota</taxon>
        <taxon>Actinomycetes</taxon>
        <taxon>Kitasatosporales</taxon>
        <taxon>Streptomycetaceae</taxon>
        <taxon>Yinghuangia</taxon>
    </lineage>
</organism>
<name>A0AA41U5K7_9ACTN</name>
<evidence type="ECO:0000256" key="4">
    <source>
        <dbReference type="ARBA" id="ARBA00023014"/>
    </source>
</evidence>
<dbReference type="AlphaFoldDB" id="A0AA41U5K7"/>
<dbReference type="Proteomes" id="UP001165378">
    <property type="component" value="Unassembled WGS sequence"/>
</dbReference>
<dbReference type="InterPro" id="IPR052571">
    <property type="entry name" value="Mt_RNA_Methyltransferase"/>
</dbReference>
<evidence type="ECO:0000313" key="5">
    <source>
        <dbReference type="EMBL" id="MCF2532037.1"/>
    </source>
</evidence>
<accession>A0AA41U5K7</accession>
<dbReference type="EMBL" id="JAKFHA010000029">
    <property type="protein sequence ID" value="MCF2532037.1"/>
    <property type="molecule type" value="Genomic_DNA"/>
</dbReference>
<dbReference type="GO" id="GO:0008168">
    <property type="term" value="F:methyltransferase activity"/>
    <property type="evidence" value="ECO:0007669"/>
    <property type="project" value="InterPro"/>
</dbReference>
<keyword evidence="2" id="KW-0809">Transit peptide</keyword>
<dbReference type="GO" id="GO:0003735">
    <property type="term" value="F:structural constituent of ribosome"/>
    <property type="evidence" value="ECO:0007669"/>
    <property type="project" value="TreeGrafter"/>
</dbReference>
<keyword evidence="4" id="KW-0411">Iron-sulfur</keyword>
<reference evidence="5" key="1">
    <citation type="submission" date="2022-01" db="EMBL/GenBank/DDBJ databases">
        <title>Genome-Based Taxonomic Classification of the Phylum Actinobacteria.</title>
        <authorList>
            <person name="Gao Y."/>
        </authorList>
    </citation>
    <scope>NUCLEOTIDE SEQUENCE</scope>
    <source>
        <strain evidence="5">KLBMP 8922</strain>
    </source>
</reference>
<dbReference type="InterPro" id="IPR029063">
    <property type="entry name" value="SAM-dependent_MTases_sf"/>
</dbReference>
<gene>
    <name evidence="5" type="ORF">LZ495_33140</name>
</gene>
<proteinExistence type="predicted"/>
<evidence type="ECO:0000313" key="6">
    <source>
        <dbReference type="Proteomes" id="UP001165378"/>
    </source>
</evidence>
<dbReference type="GO" id="GO:0006412">
    <property type="term" value="P:translation"/>
    <property type="evidence" value="ECO:0007669"/>
    <property type="project" value="InterPro"/>
</dbReference>
<comment type="caution">
    <text evidence="5">The sequence shown here is derived from an EMBL/GenBank/DDBJ whole genome shotgun (WGS) entry which is preliminary data.</text>
</comment>